<dbReference type="Gene3D" id="1.10.510.10">
    <property type="entry name" value="Transferase(Phosphotransferase) domain 1"/>
    <property type="match status" value="1"/>
</dbReference>
<dbReference type="Gene3D" id="3.30.200.20">
    <property type="entry name" value="Phosphorylase Kinase, domain 1"/>
    <property type="match status" value="1"/>
</dbReference>
<protein>
    <recommendedName>
        <fullName evidence="6">Protein kinase domain-containing protein</fullName>
    </recommendedName>
</protein>
<evidence type="ECO:0000256" key="2">
    <source>
        <dbReference type="ARBA" id="ARBA00022679"/>
    </source>
</evidence>
<dbReference type="PROSITE" id="PS50011">
    <property type="entry name" value="PROTEIN_KINASE_DOM"/>
    <property type="match status" value="1"/>
</dbReference>
<dbReference type="PANTHER" id="PTHR45646:SF11">
    <property type="entry name" value="SERINE_THREONINE-PROTEIN KINASE DOA"/>
    <property type="match status" value="1"/>
</dbReference>
<gene>
    <name evidence="7" type="ORF">LTR77_006138</name>
</gene>
<keyword evidence="5" id="KW-0067">ATP-binding</keyword>
<dbReference type="PANTHER" id="PTHR45646">
    <property type="entry name" value="SERINE/THREONINE-PROTEIN KINASE DOA-RELATED"/>
    <property type="match status" value="1"/>
</dbReference>
<dbReference type="RefSeq" id="XP_064658295.1">
    <property type="nucleotide sequence ID" value="XM_064803380.1"/>
</dbReference>
<comment type="caution">
    <text evidence="7">The sequence shown here is derived from an EMBL/GenBank/DDBJ whole genome shotgun (WGS) entry which is preliminary data.</text>
</comment>
<dbReference type="EMBL" id="JAVRRT010000009">
    <property type="protein sequence ID" value="KAK5168829.1"/>
    <property type="molecule type" value="Genomic_DNA"/>
</dbReference>
<keyword evidence="8" id="KW-1185">Reference proteome</keyword>
<dbReference type="InterPro" id="IPR051175">
    <property type="entry name" value="CLK_kinases"/>
</dbReference>
<dbReference type="SUPFAM" id="SSF56112">
    <property type="entry name" value="Protein kinase-like (PK-like)"/>
    <property type="match status" value="1"/>
</dbReference>
<evidence type="ECO:0000256" key="3">
    <source>
        <dbReference type="ARBA" id="ARBA00022741"/>
    </source>
</evidence>
<dbReference type="Pfam" id="PF00069">
    <property type="entry name" value="Pkinase"/>
    <property type="match status" value="1"/>
</dbReference>
<dbReference type="GeneID" id="89927478"/>
<evidence type="ECO:0000313" key="8">
    <source>
        <dbReference type="Proteomes" id="UP001337655"/>
    </source>
</evidence>
<dbReference type="AlphaFoldDB" id="A0AAV9PA33"/>
<dbReference type="InterPro" id="IPR011009">
    <property type="entry name" value="Kinase-like_dom_sf"/>
</dbReference>
<dbReference type="Proteomes" id="UP001337655">
    <property type="component" value="Unassembled WGS sequence"/>
</dbReference>
<feature type="domain" description="Protein kinase" evidence="6">
    <location>
        <begin position="35"/>
        <end position="412"/>
    </location>
</feature>
<organism evidence="7 8">
    <name type="scientific">Saxophila tyrrhenica</name>
    <dbReference type="NCBI Taxonomy" id="1690608"/>
    <lineage>
        <taxon>Eukaryota</taxon>
        <taxon>Fungi</taxon>
        <taxon>Dikarya</taxon>
        <taxon>Ascomycota</taxon>
        <taxon>Pezizomycotina</taxon>
        <taxon>Dothideomycetes</taxon>
        <taxon>Dothideomycetidae</taxon>
        <taxon>Mycosphaerellales</taxon>
        <taxon>Extremaceae</taxon>
        <taxon>Saxophila</taxon>
    </lineage>
</organism>
<evidence type="ECO:0000256" key="5">
    <source>
        <dbReference type="ARBA" id="ARBA00022840"/>
    </source>
</evidence>
<dbReference type="SMART" id="SM00220">
    <property type="entry name" value="S_TKc"/>
    <property type="match status" value="1"/>
</dbReference>
<keyword evidence="1" id="KW-0723">Serine/threonine-protein kinase</keyword>
<keyword evidence="4" id="KW-0418">Kinase</keyword>
<evidence type="ECO:0000256" key="4">
    <source>
        <dbReference type="ARBA" id="ARBA00022777"/>
    </source>
</evidence>
<evidence type="ECO:0000256" key="1">
    <source>
        <dbReference type="ARBA" id="ARBA00022527"/>
    </source>
</evidence>
<evidence type="ECO:0000259" key="6">
    <source>
        <dbReference type="PROSITE" id="PS50011"/>
    </source>
</evidence>
<dbReference type="GO" id="GO:0005524">
    <property type="term" value="F:ATP binding"/>
    <property type="evidence" value="ECO:0007669"/>
    <property type="project" value="UniProtKB-KW"/>
</dbReference>
<reference evidence="7 8" key="1">
    <citation type="submission" date="2023-08" db="EMBL/GenBank/DDBJ databases">
        <title>Black Yeasts Isolated from many extreme environments.</title>
        <authorList>
            <person name="Coleine C."/>
            <person name="Stajich J.E."/>
            <person name="Selbmann L."/>
        </authorList>
    </citation>
    <scope>NUCLEOTIDE SEQUENCE [LARGE SCALE GENOMIC DNA]</scope>
    <source>
        <strain evidence="7 8">CCFEE 5935</strain>
    </source>
</reference>
<name>A0AAV9PA33_9PEZI</name>
<dbReference type="GO" id="GO:0004674">
    <property type="term" value="F:protein serine/threonine kinase activity"/>
    <property type="evidence" value="ECO:0007669"/>
    <property type="project" value="UniProtKB-KW"/>
</dbReference>
<proteinExistence type="predicted"/>
<accession>A0AAV9PA33</accession>
<dbReference type="GO" id="GO:0005634">
    <property type="term" value="C:nucleus"/>
    <property type="evidence" value="ECO:0007669"/>
    <property type="project" value="TreeGrafter"/>
</dbReference>
<sequence>MSSKESQALEGQSLFNYRQKQHYPLNIGDILHDRYRVLAKLGFGAYSTVWLSRDERTSKHLCLKVCVNDETTNSPVLNEAEMLRHLESTSEAGDHPGLDFIRLADDIFEADGPTGRHHCIAMKPQGVSVRTLQEFYPDERLPKLLVRSLVHRLLFAIDWLHSRCQTIHTDITPLNVLTQAEDDAVFQQIERQELQDRSGPTTEGESVAYPSRRASQTLSGIPILTDFGQMRYADPINDSWSMPDTYRAPEVLLGLPWDYPVDLWSLGMMAEAHNQKQTLELLEGKNVFDPIDRTHNKYDIPLALSQYISLLGHPPTSMIERSQMCFSHFDEEGAWYTCMPSHLTRTRLTEKHTGHWIWTKEYPIPEESLTDFVTAIPPCMEKDLFLKFVRSMLTWDPDIRLTANELAEDEWLMMLVEQMAG</sequence>
<dbReference type="GO" id="GO:0043484">
    <property type="term" value="P:regulation of RNA splicing"/>
    <property type="evidence" value="ECO:0007669"/>
    <property type="project" value="TreeGrafter"/>
</dbReference>
<evidence type="ECO:0000313" key="7">
    <source>
        <dbReference type="EMBL" id="KAK5168829.1"/>
    </source>
</evidence>
<dbReference type="InterPro" id="IPR000719">
    <property type="entry name" value="Prot_kinase_dom"/>
</dbReference>
<keyword evidence="3" id="KW-0547">Nucleotide-binding</keyword>
<keyword evidence="2" id="KW-0808">Transferase</keyword>